<keyword evidence="4" id="KW-1185">Reference proteome</keyword>
<evidence type="ECO:0000256" key="2">
    <source>
        <dbReference type="SAM" id="Phobius"/>
    </source>
</evidence>
<feature type="region of interest" description="Disordered" evidence="1">
    <location>
        <begin position="176"/>
        <end position="197"/>
    </location>
</feature>
<sequence>MGDNMPEDEHGSALLVREFMEHAVAELPPAHDLVPAAVVQGRRRRARVRVAVAAAVACAVGAVVFGSVVLPGGDGGGTVRPAASTTPSPRTSEEPAPYRTPVHVEPTSDTEDAMADLPPAERERQEEFQQRAAVLLDELLPDEVGLIRPVDLAVWRYQGETADGEVFGVVLSVRPSGSVPRSTRHGDTCPEDPGSLRGGSCEQGTLPDGTKVAAYRLLDGAPDRTYTRVRFAYGHSDAELAVYPDPDAKASAPVTAGQLLAVVRDRRFLDLVRYADANPMEKKQISVMGG</sequence>
<dbReference type="Proteomes" id="UP000198280">
    <property type="component" value="Unassembled WGS sequence"/>
</dbReference>
<organism evidence="3 4">
    <name type="scientific">Actinacidiphila glaucinigra</name>
    <dbReference type="NCBI Taxonomy" id="235986"/>
    <lineage>
        <taxon>Bacteria</taxon>
        <taxon>Bacillati</taxon>
        <taxon>Actinomycetota</taxon>
        <taxon>Actinomycetes</taxon>
        <taxon>Kitasatosporales</taxon>
        <taxon>Streptomycetaceae</taxon>
        <taxon>Actinacidiphila</taxon>
    </lineage>
</organism>
<protein>
    <submittedName>
        <fullName evidence="3">Uncharacterized protein</fullName>
    </submittedName>
</protein>
<accession>A0A239HU95</accession>
<proteinExistence type="predicted"/>
<evidence type="ECO:0000256" key="1">
    <source>
        <dbReference type="SAM" id="MobiDB-lite"/>
    </source>
</evidence>
<gene>
    <name evidence="3" type="ORF">SAMN05216252_10978</name>
</gene>
<dbReference type="EMBL" id="FZOF01000009">
    <property type="protein sequence ID" value="SNS84353.1"/>
    <property type="molecule type" value="Genomic_DNA"/>
</dbReference>
<keyword evidence="2" id="KW-1133">Transmembrane helix</keyword>
<evidence type="ECO:0000313" key="3">
    <source>
        <dbReference type="EMBL" id="SNS84353.1"/>
    </source>
</evidence>
<name>A0A239HU95_9ACTN</name>
<keyword evidence="2" id="KW-0812">Transmembrane</keyword>
<feature type="region of interest" description="Disordered" evidence="1">
    <location>
        <begin position="74"/>
        <end position="114"/>
    </location>
</feature>
<evidence type="ECO:0000313" key="4">
    <source>
        <dbReference type="Proteomes" id="UP000198280"/>
    </source>
</evidence>
<reference evidence="3 4" key="1">
    <citation type="submission" date="2017-06" db="EMBL/GenBank/DDBJ databases">
        <authorList>
            <person name="Kim H.J."/>
            <person name="Triplett B.A."/>
        </authorList>
    </citation>
    <scope>NUCLEOTIDE SEQUENCE [LARGE SCALE GENOMIC DNA]</scope>
    <source>
        <strain evidence="3 4">CGMCC 4.1858</strain>
    </source>
</reference>
<keyword evidence="2" id="KW-0472">Membrane</keyword>
<dbReference type="AlphaFoldDB" id="A0A239HU95"/>
<feature type="transmembrane region" description="Helical" evidence="2">
    <location>
        <begin position="50"/>
        <end position="70"/>
    </location>
</feature>